<proteinExistence type="predicted"/>
<feature type="region of interest" description="Disordered" evidence="1">
    <location>
        <begin position="1"/>
        <end position="225"/>
    </location>
</feature>
<dbReference type="KEGG" id="bma:BMAA1969"/>
<feature type="compositionally biased region" description="Basic and acidic residues" evidence="1">
    <location>
        <begin position="114"/>
        <end position="140"/>
    </location>
</feature>
<dbReference type="EMBL" id="CP000011">
    <property type="protein sequence ID" value="AAU45670.1"/>
    <property type="molecule type" value="Genomic_DNA"/>
</dbReference>
<evidence type="ECO:0000313" key="2">
    <source>
        <dbReference type="EMBL" id="AAU45670.1"/>
    </source>
</evidence>
<dbReference type="HOGENOM" id="CLU_1228014_0_0_4"/>
<dbReference type="Proteomes" id="UP000006693">
    <property type="component" value="Chromosome 2"/>
</dbReference>
<dbReference type="AlphaFoldDB" id="A0A0H2W9W5"/>
<protein>
    <submittedName>
        <fullName evidence="2">Uncharacterized protein</fullName>
    </submittedName>
</protein>
<sequence>MTGGARPRQNGGSHGEETTRRRRSRVAVSGARDGTRRREGVRGGAVGRDRRGAARRMAEVSRRDAASPGSAALGVRRARPRSRREDAWPRGRGGARQGARRSDRVRARRRQSARRADRRGGVRRARGDEGSPELGADRARGGRAVRRRGARAEGRARRSRARRGPSPVSHARLDARAVDGFDGLQGGAAAARRGAQGRHGDRRGARRARARPDGEVTRAAGDARA</sequence>
<gene>
    <name evidence="2" type="ordered locus">BMAA1969</name>
</gene>
<feature type="compositionally biased region" description="Basic and acidic residues" evidence="1">
    <location>
        <begin position="210"/>
        <end position="225"/>
    </location>
</feature>
<organism evidence="2 3">
    <name type="scientific">Burkholderia mallei (strain ATCC 23344)</name>
    <dbReference type="NCBI Taxonomy" id="243160"/>
    <lineage>
        <taxon>Bacteria</taxon>
        <taxon>Pseudomonadati</taxon>
        <taxon>Pseudomonadota</taxon>
        <taxon>Betaproteobacteria</taxon>
        <taxon>Burkholderiales</taxon>
        <taxon>Burkholderiaceae</taxon>
        <taxon>Burkholderia</taxon>
        <taxon>pseudomallei group</taxon>
    </lineage>
</organism>
<name>A0A0H2W9W5_BURMA</name>
<keyword evidence="3" id="KW-1185">Reference proteome</keyword>
<accession>A0A0H2W9W5</accession>
<evidence type="ECO:0000256" key="1">
    <source>
        <dbReference type="SAM" id="MobiDB-lite"/>
    </source>
</evidence>
<feature type="compositionally biased region" description="Basic and acidic residues" evidence="1">
    <location>
        <begin position="33"/>
        <end position="65"/>
    </location>
</feature>
<reference evidence="2 3" key="1">
    <citation type="journal article" date="2004" name="Proc. Natl. Acad. Sci. U.S.A.">
        <title>Structural flexibility in the Burkholderia mallei genome.</title>
        <authorList>
            <person name="Nierman W.C."/>
            <person name="DeShazer D."/>
            <person name="Kim H.S."/>
            <person name="Tettelin H."/>
            <person name="Nelson K.E."/>
            <person name="Feldblyum T."/>
            <person name="Ulrich R.L."/>
            <person name="Ronning C.M."/>
            <person name="Brinkac L.M."/>
            <person name="Daugherty S.C."/>
            <person name="Davidsen T.D."/>
            <person name="Deboy R.T."/>
            <person name="Dimitrov G."/>
            <person name="Dodson R.J."/>
            <person name="Durkin A.S."/>
            <person name="Gwinn M.L."/>
            <person name="Haft D.H."/>
            <person name="Khouri H."/>
            <person name="Kolonay J.F."/>
            <person name="Madupu R."/>
            <person name="Mohammoud Y."/>
            <person name="Nelson W.C."/>
            <person name="Radune D."/>
            <person name="Romero C.M."/>
            <person name="Sarria S."/>
            <person name="Selengut J."/>
            <person name="Shamblin C."/>
            <person name="Sullivan S.A."/>
            <person name="White O."/>
            <person name="Yu Y."/>
            <person name="Zafar N."/>
            <person name="Zhou L."/>
            <person name="Fraser C.M."/>
        </authorList>
    </citation>
    <scope>NUCLEOTIDE SEQUENCE [LARGE SCALE GENOMIC DNA]</scope>
    <source>
        <strain evidence="2 3">ATCC 23344</strain>
    </source>
</reference>
<evidence type="ECO:0000313" key="3">
    <source>
        <dbReference type="Proteomes" id="UP000006693"/>
    </source>
</evidence>